<dbReference type="InterPro" id="IPR021530">
    <property type="entry name" value="AllH-like"/>
</dbReference>
<keyword evidence="2" id="KW-1185">Reference proteome</keyword>
<dbReference type="Proteomes" id="UP000589626">
    <property type="component" value="Unassembled WGS sequence"/>
</dbReference>
<proteinExistence type="predicted"/>
<organism evidence="1 2">
    <name type="scientific">Nocardioides soli</name>
    <dbReference type="NCBI Taxonomy" id="1036020"/>
    <lineage>
        <taxon>Bacteria</taxon>
        <taxon>Bacillati</taxon>
        <taxon>Actinomycetota</taxon>
        <taxon>Actinomycetes</taxon>
        <taxon>Propionibacteriales</taxon>
        <taxon>Nocardioidaceae</taxon>
        <taxon>Nocardioides</taxon>
    </lineage>
</organism>
<name>A0A7W4VXE9_9ACTN</name>
<protein>
    <recommendedName>
        <fullName evidence="3">DUF2877 domain-containing protein</fullName>
    </recommendedName>
</protein>
<dbReference type="RefSeq" id="WP_221199851.1">
    <property type="nucleotide sequence ID" value="NZ_JACHWR010000002.1"/>
</dbReference>
<dbReference type="Pfam" id="PF11392">
    <property type="entry name" value="AllH"/>
    <property type="match status" value="1"/>
</dbReference>
<dbReference type="EMBL" id="JACHWR010000002">
    <property type="protein sequence ID" value="MBB3043273.1"/>
    <property type="molecule type" value="Genomic_DNA"/>
</dbReference>
<dbReference type="AlphaFoldDB" id="A0A7W4VXE9"/>
<evidence type="ECO:0000313" key="1">
    <source>
        <dbReference type="EMBL" id="MBB3043273.1"/>
    </source>
</evidence>
<evidence type="ECO:0000313" key="2">
    <source>
        <dbReference type="Proteomes" id="UP000589626"/>
    </source>
</evidence>
<gene>
    <name evidence="1" type="ORF">FHU40_003091</name>
</gene>
<reference evidence="1 2" key="1">
    <citation type="submission" date="2020-08" db="EMBL/GenBank/DDBJ databases">
        <title>Sequencing the genomes of 1000 actinobacteria strains.</title>
        <authorList>
            <person name="Klenk H.-P."/>
        </authorList>
    </citation>
    <scope>NUCLEOTIDE SEQUENCE [LARGE SCALE GENOMIC DNA]</scope>
    <source>
        <strain evidence="1 2">DSM 105498</strain>
    </source>
</reference>
<sequence length="232" mass="23802">MSPARVVPCSAPPRVRDALRAAPDGAVPVVHRGRDAVYVELAGLCVGVVSRRATAVPCALRIDAASVPEARAAHVADGVLHLDSDADDVALTIGRLVEVHVPSIRTPATTPAPAPGDVPAMIGRGDGLTPYDDDVLCGWLAVHRAAGIATPAVDAEIRACLDRTTLLSATLLDCAMHGEVIPEFALWLHALSTPAEVDRAATLAAVGHSSGRGLLHGARLALAHLSPLEGAA</sequence>
<evidence type="ECO:0008006" key="3">
    <source>
        <dbReference type="Google" id="ProtNLM"/>
    </source>
</evidence>
<comment type="caution">
    <text evidence="1">The sequence shown here is derived from an EMBL/GenBank/DDBJ whole genome shotgun (WGS) entry which is preliminary data.</text>
</comment>
<accession>A0A7W4VXE9</accession>